<feature type="chain" id="PRO_5031117983" description="Methylamine utilization protein" evidence="1">
    <location>
        <begin position="29"/>
        <end position="216"/>
    </location>
</feature>
<gene>
    <name evidence="2" type="ORF">MNODULE_14745</name>
</gene>
<dbReference type="Gene3D" id="2.60.40.420">
    <property type="entry name" value="Cupredoxins - blue copper proteins"/>
    <property type="match status" value="1"/>
</dbReference>
<organism evidence="2 3">
    <name type="scientific">Candidatus Manganitrophus noduliformans</name>
    <dbReference type="NCBI Taxonomy" id="2606439"/>
    <lineage>
        <taxon>Bacteria</taxon>
        <taxon>Pseudomonadati</taxon>
        <taxon>Nitrospirota</taxon>
        <taxon>Nitrospiria</taxon>
        <taxon>Candidatus Troglogloeales</taxon>
        <taxon>Candidatus Manganitrophaceae</taxon>
        <taxon>Candidatus Manganitrophus</taxon>
    </lineage>
</organism>
<keyword evidence="1" id="KW-0732">Signal</keyword>
<dbReference type="InterPro" id="IPR008972">
    <property type="entry name" value="Cupredoxin"/>
</dbReference>
<dbReference type="InterPro" id="IPR052721">
    <property type="entry name" value="ET_Amicyanin"/>
</dbReference>
<name>A0A7X6DRU0_9BACT</name>
<proteinExistence type="predicted"/>
<protein>
    <recommendedName>
        <fullName evidence="4">Methylamine utilization protein</fullName>
    </recommendedName>
</protein>
<evidence type="ECO:0000313" key="2">
    <source>
        <dbReference type="EMBL" id="NKE72004.1"/>
    </source>
</evidence>
<dbReference type="PANTHER" id="PTHR36507">
    <property type="entry name" value="BLL1555 PROTEIN"/>
    <property type="match status" value="1"/>
</dbReference>
<accession>A0A7X6DRU0</accession>
<reference evidence="2 3" key="1">
    <citation type="journal article" date="2020" name="Nature">
        <title>Bacterial chemolithoautotrophy via manganese oxidation.</title>
        <authorList>
            <person name="Yu H."/>
            <person name="Leadbetter J.R."/>
        </authorList>
    </citation>
    <scope>NUCLEOTIDE SEQUENCE [LARGE SCALE GENOMIC DNA]</scope>
    <source>
        <strain evidence="2 3">Mn-1</strain>
    </source>
</reference>
<dbReference type="SUPFAM" id="SSF117074">
    <property type="entry name" value="Hypothetical protein PA1324"/>
    <property type="match status" value="1"/>
</dbReference>
<dbReference type="Proteomes" id="UP000534783">
    <property type="component" value="Unassembled WGS sequence"/>
</dbReference>
<comment type="caution">
    <text evidence="2">The sequence shown here is derived from an EMBL/GenBank/DDBJ whole genome shotgun (WGS) entry which is preliminary data.</text>
</comment>
<keyword evidence="3" id="KW-1185">Reference proteome</keyword>
<dbReference type="PANTHER" id="PTHR36507:SF1">
    <property type="entry name" value="BLL1555 PROTEIN"/>
    <property type="match status" value="1"/>
</dbReference>
<dbReference type="RefSeq" id="WP_168061281.1">
    <property type="nucleotide sequence ID" value="NZ_VTOW01000003.1"/>
</dbReference>
<evidence type="ECO:0008006" key="4">
    <source>
        <dbReference type="Google" id="ProtNLM"/>
    </source>
</evidence>
<evidence type="ECO:0000256" key="1">
    <source>
        <dbReference type="SAM" id="SignalP"/>
    </source>
</evidence>
<dbReference type="EMBL" id="VTOW01000003">
    <property type="protein sequence ID" value="NKE72004.1"/>
    <property type="molecule type" value="Genomic_DNA"/>
</dbReference>
<dbReference type="SUPFAM" id="SSF49503">
    <property type="entry name" value="Cupredoxins"/>
    <property type="match status" value="1"/>
</dbReference>
<feature type="signal peptide" evidence="1">
    <location>
        <begin position="1"/>
        <end position="28"/>
    </location>
</feature>
<dbReference type="AlphaFoldDB" id="A0A7X6DRU0"/>
<sequence>MKSRRTVVTFSFSCSFLFILLFHALIHAETSTGVQGELTIDGATAEGAVVYLRDLNHPPAPVSPMPITIRQEMFKFKPKFSIVTVGSTVTFQNDDFEMHNIKSDSPGNRFDLGLQIPGRSRKVVLKKPGAVDLRCRIHSDMKGMVFVSPSSFFMPIELDGKFAFSGVPAGDYEIEVWHPERSAPDQKPKGLAVRIGAGVTTIDLDWKGNVLTRKNP</sequence>
<evidence type="ECO:0000313" key="3">
    <source>
        <dbReference type="Proteomes" id="UP000534783"/>
    </source>
</evidence>